<dbReference type="GO" id="GO:0005524">
    <property type="term" value="F:ATP binding"/>
    <property type="evidence" value="ECO:0007669"/>
    <property type="project" value="UniProtKB-UniRule"/>
</dbReference>
<gene>
    <name evidence="12" type="ORF">NDN08_007523</name>
</gene>
<evidence type="ECO:0000256" key="4">
    <source>
        <dbReference type="ARBA" id="ARBA00022777"/>
    </source>
</evidence>
<feature type="compositionally biased region" description="Polar residues" evidence="9">
    <location>
        <begin position="20"/>
        <end position="30"/>
    </location>
</feature>
<dbReference type="PANTHER" id="PTHR44329:SF298">
    <property type="entry name" value="MIXED LINEAGE KINASE DOMAIN-LIKE PROTEIN"/>
    <property type="match status" value="1"/>
</dbReference>
<comment type="catalytic activity">
    <reaction evidence="6">
        <text>L-threonyl-[protein] + ATP = O-phospho-L-threonyl-[protein] + ADP + H(+)</text>
        <dbReference type="Rhea" id="RHEA:46608"/>
        <dbReference type="Rhea" id="RHEA-COMP:11060"/>
        <dbReference type="Rhea" id="RHEA-COMP:11605"/>
        <dbReference type="ChEBI" id="CHEBI:15378"/>
        <dbReference type="ChEBI" id="CHEBI:30013"/>
        <dbReference type="ChEBI" id="CHEBI:30616"/>
        <dbReference type="ChEBI" id="CHEBI:61977"/>
        <dbReference type="ChEBI" id="CHEBI:456216"/>
        <dbReference type="EC" id="2.7.11.1"/>
    </reaction>
</comment>
<dbReference type="InterPro" id="IPR017441">
    <property type="entry name" value="Protein_kinase_ATP_BS"/>
</dbReference>
<evidence type="ECO:0000313" key="13">
    <source>
        <dbReference type="Proteomes" id="UP001157974"/>
    </source>
</evidence>
<dbReference type="PRINTS" id="PR00109">
    <property type="entry name" value="TYRKINASE"/>
</dbReference>
<reference evidence="12 13" key="1">
    <citation type="journal article" date="2023" name="Nat. Commun.">
        <title>Origin of minicircular mitochondrial genomes in red algae.</title>
        <authorList>
            <person name="Lee Y."/>
            <person name="Cho C.H."/>
            <person name="Lee Y.M."/>
            <person name="Park S.I."/>
            <person name="Yang J.H."/>
            <person name="West J.A."/>
            <person name="Bhattacharya D."/>
            <person name="Yoon H.S."/>
        </authorList>
    </citation>
    <scope>NUCLEOTIDE SEQUENCE [LARGE SCALE GENOMIC DNA]</scope>
    <source>
        <strain evidence="12 13">CCMP1338</strain>
        <tissue evidence="12">Whole cell</tissue>
    </source>
</reference>
<evidence type="ECO:0000259" key="11">
    <source>
        <dbReference type="PROSITE" id="PS50104"/>
    </source>
</evidence>
<dbReference type="Pfam" id="PF13676">
    <property type="entry name" value="TIR_2"/>
    <property type="match status" value="1"/>
</dbReference>
<dbReference type="SUPFAM" id="SSF52200">
    <property type="entry name" value="Toll/Interleukin receptor TIR domain"/>
    <property type="match status" value="1"/>
</dbReference>
<feature type="compositionally biased region" description="Polar residues" evidence="9">
    <location>
        <begin position="1"/>
        <end position="12"/>
    </location>
</feature>
<accession>A0AAV8V0M8</accession>
<evidence type="ECO:0000256" key="7">
    <source>
        <dbReference type="ARBA" id="ARBA00048679"/>
    </source>
</evidence>
<keyword evidence="5 8" id="KW-0067">ATP-binding</keyword>
<keyword evidence="3 8" id="KW-0547">Nucleotide-binding</keyword>
<dbReference type="PROSITE" id="PS50104">
    <property type="entry name" value="TIR"/>
    <property type="match status" value="1"/>
</dbReference>
<evidence type="ECO:0008006" key="14">
    <source>
        <dbReference type="Google" id="ProtNLM"/>
    </source>
</evidence>
<name>A0AAV8V0M8_9RHOD</name>
<protein>
    <recommendedName>
        <fullName evidence="14">Protein kinase domain-containing protein</fullName>
    </recommendedName>
</protein>
<evidence type="ECO:0000256" key="2">
    <source>
        <dbReference type="ARBA" id="ARBA00022679"/>
    </source>
</evidence>
<dbReference type="Proteomes" id="UP001157974">
    <property type="component" value="Unassembled WGS sequence"/>
</dbReference>
<evidence type="ECO:0000256" key="9">
    <source>
        <dbReference type="SAM" id="MobiDB-lite"/>
    </source>
</evidence>
<dbReference type="PROSITE" id="PS00107">
    <property type="entry name" value="PROTEIN_KINASE_ATP"/>
    <property type="match status" value="1"/>
</dbReference>
<feature type="domain" description="Protein kinase" evidence="10">
    <location>
        <begin position="549"/>
        <end position="812"/>
    </location>
</feature>
<feature type="binding site" evidence="8">
    <location>
        <position position="576"/>
    </location>
    <ligand>
        <name>ATP</name>
        <dbReference type="ChEBI" id="CHEBI:30616"/>
    </ligand>
</feature>
<dbReference type="PROSITE" id="PS00108">
    <property type="entry name" value="PROTEIN_KINASE_ST"/>
    <property type="match status" value="1"/>
</dbReference>
<evidence type="ECO:0000256" key="8">
    <source>
        <dbReference type="PROSITE-ProRule" id="PRU10141"/>
    </source>
</evidence>
<comment type="catalytic activity">
    <reaction evidence="7">
        <text>L-seryl-[protein] + ATP = O-phospho-L-seryl-[protein] + ADP + H(+)</text>
        <dbReference type="Rhea" id="RHEA:17989"/>
        <dbReference type="Rhea" id="RHEA-COMP:9863"/>
        <dbReference type="Rhea" id="RHEA-COMP:11604"/>
        <dbReference type="ChEBI" id="CHEBI:15378"/>
        <dbReference type="ChEBI" id="CHEBI:29999"/>
        <dbReference type="ChEBI" id="CHEBI:30616"/>
        <dbReference type="ChEBI" id="CHEBI:83421"/>
        <dbReference type="ChEBI" id="CHEBI:456216"/>
        <dbReference type="EC" id="2.7.11.1"/>
    </reaction>
</comment>
<evidence type="ECO:0000256" key="6">
    <source>
        <dbReference type="ARBA" id="ARBA00047899"/>
    </source>
</evidence>
<dbReference type="PANTHER" id="PTHR44329">
    <property type="entry name" value="SERINE/THREONINE-PROTEIN KINASE TNNI3K-RELATED"/>
    <property type="match status" value="1"/>
</dbReference>
<dbReference type="InterPro" id="IPR000719">
    <property type="entry name" value="Prot_kinase_dom"/>
</dbReference>
<dbReference type="InterPro" id="IPR008271">
    <property type="entry name" value="Ser/Thr_kinase_AS"/>
</dbReference>
<dbReference type="Pfam" id="PF07714">
    <property type="entry name" value="PK_Tyr_Ser-Thr"/>
    <property type="match status" value="1"/>
</dbReference>
<comment type="caution">
    <text evidence="12">The sequence shown here is derived from an EMBL/GenBank/DDBJ whole genome shotgun (WGS) entry which is preliminary data.</text>
</comment>
<evidence type="ECO:0000259" key="10">
    <source>
        <dbReference type="PROSITE" id="PS50011"/>
    </source>
</evidence>
<evidence type="ECO:0000313" key="12">
    <source>
        <dbReference type="EMBL" id="KAJ8907411.1"/>
    </source>
</evidence>
<organism evidence="12 13">
    <name type="scientific">Rhodosorus marinus</name>
    <dbReference type="NCBI Taxonomy" id="101924"/>
    <lineage>
        <taxon>Eukaryota</taxon>
        <taxon>Rhodophyta</taxon>
        <taxon>Stylonematophyceae</taxon>
        <taxon>Stylonematales</taxon>
        <taxon>Stylonemataceae</taxon>
        <taxon>Rhodosorus</taxon>
    </lineage>
</organism>
<keyword evidence="13" id="KW-1185">Reference proteome</keyword>
<dbReference type="SMART" id="SM00255">
    <property type="entry name" value="TIR"/>
    <property type="match status" value="1"/>
</dbReference>
<dbReference type="FunFam" id="3.30.200.20:FF:000034">
    <property type="entry name" value="Kinase suppressor of Ras 1"/>
    <property type="match status" value="1"/>
</dbReference>
<dbReference type="Gene3D" id="3.30.200.20">
    <property type="entry name" value="Phosphorylase Kinase, domain 1"/>
    <property type="match status" value="1"/>
</dbReference>
<dbReference type="GO" id="GO:0004674">
    <property type="term" value="F:protein serine/threonine kinase activity"/>
    <property type="evidence" value="ECO:0007669"/>
    <property type="project" value="UniProtKB-KW"/>
</dbReference>
<feature type="compositionally biased region" description="Basic and acidic residues" evidence="9">
    <location>
        <begin position="40"/>
        <end position="50"/>
    </location>
</feature>
<dbReference type="Gene3D" id="1.10.510.10">
    <property type="entry name" value="Transferase(Phosphotransferase) domain 1"/>
    <property type="match status" value="1"/>
</dbReference>
<dbReference type="GO" id="GO:0007165">
    <property type="term" value="P:signal transduction"/>
    <property type="evidence" value="ECO:0007669"/>
    <property type="project" value="InterPro"/>
</dbReference>
<dbReference type="PROSITE" id="PS50011">
    <property type="entry name" value="PROTEIN_KINASE_DOM"/>
    <property type="match status" value="1"/>
</dbReference>
<dbReference type="CDD" id="cd13999">
    <property type="entry name" value="STKc_MAP3K-like"/>
    <property type="match status" value="1"/>
</dbReference>
<keyword evidence="4" id="KW-0418">Kinase</keyword>
<dbReference type="Gene3D" id="3.40.50.10140">
    <property type="entry name" value="Toll/interleukin-1 receptor homology (TIR) domain"/>
    <property type="match status" value="1"/>
</dbReference>
<evidence type="ECO:0000256" key="3">
    <source>
        <dbReference type="ARBA" id="ARBA00022741"/>
    </source>
</evidence>
<dbReference type="EMBL" id="JAMWBK010000002">
    <property type="protein sequence ID" value="KAJ8907411.1"/>
    <property type="molecule type" value="Genomic_DNA"/>
</dbReference>
<dbReference type="AlphaFoldDB" id="A0AAV8V0M8"/>
<feature type="compositionally biased region" description="Polar residues" evidence="9">
    <location>
        <begin position="59"/>
        <end position="76"/>
    </location>
</feature>
<evidence type="ECO:0000256" key="1">
    <source>
        <dbReference type="ARBA" id="ARBA00022527"/>
    </source>
</evidence>
<dbReference type="InterPro" id="IPR011009">
    <property type="entry name" value="Kinase-like_dom_sf"/>
</dbReference>
<keyword evidence="1" id="KW-0723">Serine/threonine-protein kinase</keyword>
<dbReference type="InterPro" id="IPR001245">
    <property type="entry name" value="Ser-Thr/Tyr_kinase_cat_dom"/>
</dbReference>
<evidence type="ECO:0000256" key="5">
    <source>
        <dbReference type="ARBA" id="ARBA00022840"/>
    </source>
</evidence>
<dbReference type="InterPro" id="IPR000157">
    <property type="entry name" value="TIR_dom"/>
</dbReference>
<sequence>MGNRGSVVSSKSSNKDGPESDSTAKSGQSRSGKRRGLFRPKSETMAERGESSVPGSKAEVTSSSRRALNKPGVNNNAEDSNFVDVVSWVTNNGDETSAHSDAAQFGLKHLDFINVHRKDKVARIELVQGSVEKLSGEDETDLLIVYLRKRGLYKGKRDSALAGLNRCGIDLSALEGETKPQPSYRRHYHCWLSGPLHKPRPVGLEYKRLLVYEDPGEELTKDDNIVLDVMKCLTTVIGGDIQIRSVMLPLSGALLSPSLRKHFVKVTTEVCYHWMQMGLPLTSVRILLPNDDNITKDMEIFAGMKEKLMGASLLQTKQSYDVFLSYSVAESETAMQMIDYLRTNEPSIRIYNAEPTTMMSVRDRGVVSRHMDAISHSRMFLSLLSDDYFNNVECTEAFSIAYCRHFDEQGGFILPLFWKNCDLTPLAGRLVVTEGIDCREESFDKARLLLDGILSMVQAPDSKVKLDPMSDEHSVRSTQSNMERADTMLRSQLTVADKLMMEKQGGQQDNQHNQLFNTAHPGESEDDRIVNAYFDQHWKDAWSIDFSQLVFGPRIGGGGFGEVYKAKYKTEMVAVKTLQKIEDEEVEDVIAEFMLEIKLMSRLSHQNVVSFLGASLQAPNYAILLEYMQGGSLYRAIHRRRRQSLGPFPLVKTAYIAFGIARGMAYLHGLNPIIIHRDLKSPNVLLGKNVLEVKVTDFGLSRPLIESRCNTSPNGTPEWMAPEALRQEKFNQQSDVFSFGVILWELVMCEKPWKDSHSLQIVYKVGSCGEKLHVPDGIECIPEFRKMIKQCLNDSPEKRPRFSELTKQLEALCQR</sequence>
<dbReference type="SUPFAM" id="SSF56112">
    <property type="entry name" value="Protein kinase-like (PK-like)"/>
    <property type="match status" value="1"/>
</dbReference>
<feature type="domain" description="TIR" evidence="11">
    <location>
        <begin position="318"/>
        <end position="450"/>
    </location>
</feature>
<dbReference type="SMART" id="SM00220">
    <property type="entry name" value="S_TKc"/>
    <property type="match status" value="1"/>
</dbReference>
<feature type="region of interest" description="Disordered" evidence="9">
    <location>
        <begin position="1"/>
        <end position="76"/>
    </location>
</feature>
<keyword evidence="2" id="KW-0808">Transferase</keyword>
<proteinExistence type="predicted"/>
<dbReference type="InterPro" id="IPR035897">
    <property type="entry name" value="Toll_tir_struct_dom_sf"/>
</dbReference>
<dbReference type="InterPro" id="IPR051681">
    <property type="entry name" value="Ser/Thr_Kinases-Pseudokinases"/>
</dbReference>